<keyword evidence="1" id="KW-0732">Signal</keyword>
<gene>
    <name evidence="2" type="ORF">HQ497_08200</name>
</gene>
<comment type="caution">
    <text evidence="2">The sequence shown here is derived from an EMBL/GenBank/DDBJ whole genome shotgun (WGS) entry which is preliminary data.</text>
</comment>
<name>A0A972VX59_9GAMM</name>
<dbReference type="AlphaFoldDB" id="A0A972VX59"/>
<feature type="chain" id="PRO_5037837614" evidence="1">
    <location>
        <begin position="27"/>
        <end position="419"/>
    </location>
</feature>
<accession>A0A972VX59</accession>
<evidence type="ECO:0000313" key="2">
    <source>
        <dbReference type="EMBL" id="NQV65333.1"/>
    </source>
</evidence>
<evidence type="ECO:0000256" key="1">
    <source>
        <dbReference type="SAM" id="SignalP"/>
    </source>
</evidence>
<sequence length="419" mass="45628">MRSNALKNLLQTLLVGTLLMGLNARAQDLQVSMLTPPVTDQTSLSRVITDAKGNVHLSWVASKDDSSALYYATLTEANWSPAHLIQQGNDWFVNWADFPFLAVTDTGMVAHWLQKSADGTYDYDINAVFFDQEKHTWGQPVIIHKDGVSAEHGFVSMLPLGEGRSFMTWLDGRNTKPATPHSGTDNKEHTMAGGMTLRAAVFDRHGETLEEWELDGLTCDCCNTSSAMTATGPVVVYRDRTEQEIRDIYITRFADNQWTKPLAVSNDHWKVPGCPVNGPAVAAQGHLTAVVWFTAKDDQPKVQLAISNNDGAAFGTPILVDQGATNGRVSMAIVDSGDIAISWLHTNGKDAALKVALYSQAGKLLAETEVAGTQSSRRSGFPVITSQGNDIYVTWTDISAGSQVKMARVRFNMPPVSAD</sequence>
<protein>
    <submittedName>
        <fullName evidence="2">Exo-alpha-sialidase</fullName>
    </submittedName>
</protein>
<organism evidence="2 3">
    <name type="scientific">SAR86 cluster bacterium</name>
    <dbReference type="NCBI Taxonomy" id="2030880"/>
    <lineage>
        <taxon>Bacteria</taxon>
        <taxon>Pseudomonadati</taxon>
        <taxon>Pseudomonadota</taxon>
        <taxon>Gammaproteobacteria</taxon>
        <taxon>SAR86 cluster</taxon>
    </lineage>
</organism>
<proteinExistence type="predicted"/>
<dbReference type="SUPFAM" id="SSF50939">
    <property type="entry name" value="Sialidases"/>
    <property type="match status" value="1"/>
</dbReference>
<dbReference type="EMBL" id="JABMOJ010000304">
    <property type="protein sequence ID" value="NQV65333.1"/>
    <property type="molecule type" value="Genomic_DNA"/>
</dbReference>
<feature type="signal peptide" evidence="1">
    <location>
        <begin position="1"/>
        <end position="26"/>
    </location>
</feature>
<evidence type="ECO:0000313" key="3">
    <source>
        <dbReference type="Proteomes" id="UP000754644"/>
    </source>
</evidence>
<dbReference type="Proteomes" id="UP000754644">
    <property type="component" value="Unassembled WGS sequence"/>
</dbReference>
<reference evidence="2" key="1">
    <citation type="submission" date="2020-05" db="EMBL/GenBank/DDBJ databases">
        <title>Sulfur intermediates as new biogeochemical hubs in an aquatic model microbial ecosystem.</title>
        <authorList>
            <person name="Vigneron A."/>
        </authorList>
    </citation>
    <scope>NUCLEOTIDE SEQUENCE</scope>
    <source>
        <strain evidence="2">Bin.250</strain>
    </source>
</reference>
<dbReference type="InterPro" id="IPR036278">
    <property type="entry name" value="Sialidase_sf"/>
</dbReference>